<dbReference type="AlphaFoldDB" id="A0A9X2FPJ2"/>
<dbReference type="PANTHER" id="PTHR37292:SF2">
    <property type="entry name" value="DUF262 DOMAIN-CONTAINING PROTEIN"/>
    <property type="match status" value="1"/>
</dbReference>
<protein>
    <submittedName>
        <fullName evidence="2">DUF262 domain-containing protein</fullName>
    </submittedName>
</protein>
<evidence type="ECO:0000259" key="1">
    <source>
        <dbReference type="Pfam" id="PF03235"/>
    </source>
</evidence>
<name>A0A9X2FPJ2_9RHOB</name>
<gene>
    <name evidence="2" type="ORF">NHG85_10855</name>
</gene>
<accession>A0A9X2FPJ2</accession>
<dbReference type="InterPro" id="IPR004919">
    <property type="entry name" value="GmrSD_N"/>
</dbReference>
<dbReference type="EMBL" id="JAMYXC010000161">
    <property type="protein sequence ID" value="MCP1169016.1"/>
    <property type="molecule type" value="Genomic_DNA"/>
</dbReference>
<dbReference type="Pfam" id="PF03235">
    <property type="entry name" value="GmrSD_N"/>
    <property type="match status" value="1"/>
</dbReference>
<feature type="domain" description="GmrSD restriction endonucleases N-terminal" evidence="1">
    <location>
        <begin position="8"/>
        <end position="234"/>
    </location>
</feature>
<reference evidence="2" key="1">
    <citation type="submission" date="2022-06" db="EMBL/GenBank/DDBJ databases">
        <title>Limimaricola sediminis sp. nov., isolated from an intertidal sediment.</title>
        <authorList>
            <person name="Shao X."/>
        </authorList>
    </citation>
    <scope>NUCLEOTIDE SEQUENCE</scope>
    <source>
        <strain evidence="2">ASW11-118</strain>
    </source>
</reference>
<keyword evidence="3" id="KW-1185">Reference proteome</keyword>
<organism evidence="2 3">
    <name type="scientific">Limimaricola litoreus</name>
    <dbReference type="NCBI Taxonomy" id="2955316"/>
    <lineage>
        <taxon>Bacteria</taxon>
        <taxon>Pseudomonadati</taxon>
        <taxon>Pseudomonadota</taxon>
        <taxon>Alphaproteobacteria</taxon>
        <taxon>Rhodobacterales</taxon>
        <taxon>Paracoccaceae</taxon>
        <taxon>Limimaricola</taxon>
    </lineage>
</organism>
<proteinExistence type="predicted"/>
<dbReference type="PANTHER" id="PTHR37292">
    <property type="entry name" value="VNG6097C"/>
    <property type="match status" value="1"/>
</dbReference>
<dbReference type="Proteomes" id="UP001139477">
    <property type="component" value="Unassembled WGS sequence"/>
</dbReference>
<evidence type="ECO:0000313" key="3">
    <source>
        <dbReference type="Proteomes" id="UP001139477"/>
    </source>
</evidence>
<comment type="caution">
    <text evidence="2">The sequence shown here is derived from an EMBL/GenBank/DDBJ whole genome shotgun (WGS) entry which is preliminary data.</text>
</comment>
<evidence type="ECO:0000313" key="2">
    <source>
        <dbReference type="EMBL" id="MCP1169016.1"/>
    </source>
</evidence>
<sequence>MEARNRTIEDWFAWIRDGHIVLPRFQRFEAWGWWQVEGILENILRKPALPVGALLTLEVGEEAPFHARPISGAPEPEGRPGYHLLDGQQRLTALWRSLNGFYHDFTYMVGADGGEEPEVDAVRRYDSRGRRYPVWCDDPSETWRRGKIPAQLLAPDEAGRERLKAWAREAANGDWDVAAEINEVANQYRNRVAKFSIPFLSLPLGTDRDAALDVFIKMNTQNTALSAFDIVVAQVEADMDASLHEKVEGLRAAIPEIAGFGDPGEIAMQVGAVIMGQPPNRATYLGKDFGANLASNWESIETGISRAVRFLAEEKVYDARTLPADPLLTLLAGYWASAPNGGDAEGAARRLARRAFWTGAFSERYQKTSATRSALDCRQLMAYRDDGGHLPELLNQKLTPLPSAEELRTGGWPKTKDRLGRAIMAASLRAGGYDFADEAPYAPGNIARREYHHLFPKALLESDFPRREVFCALNCALVSWRTNRSISAKPPSVYIRERADEVGIAKSEVDRRLRSHGIPMEALIADDFRSFIAVRSVVIHGLMVKLCDGEGVGLEDILRFEHRAGEVN</sequence>
<dbReference type="RefSeq" id="WP_253332292.1">
    <property type="nucleotide sequence ID" value="NZ_JAMYXC010000161.1"/>
</dbReference>